<dbReference type="GO" id="GO:0030638">
    <property type="term" value="P:polyketide metabolic process"/>
    <property type="evidence" value="ECO:0007669"/>
    <property type="project" value="InterPro"/>
</dbReference>
<dbReference type="SUPFAM" id="SSF54427">
    <property type="entry name" value="NTF2-like"/>
    <property type="match status" value="1"/>
</dbReference>
<dbReference type="PANTHER" id="PTHR38436">
    <property type="entry name" value="POLYKETIDE CYCLASE SNOAL-LIKE DOMAIN"/>
    <property type="match status" value="1"/>
</dbReference>
<dbReference type="Pfam" id="PF07366">
    <property type="entry name" value="SnoaL"/>
    <property type="match status" value="1"/>
</dbReference>
<gene>
    <name evidence="1" type="ORF">GCM10010218_43950</name>
</gene>
<accession>A0A919B5H1</accession>
<dbReference type="Gene3D" id="3.10.450.50">
    <property type="match status" value="1"/>
</dbReference>
<evidence type="ECO:0000313" key="2">
    <source>
        <dbReference type="Proteomes" id="UP000638313"/>
    </source>
</evidence>
<dbReference type="EMBL" id="BNBD01000009">
    <property type="protein sequence ID" value="GHF57745.1"/>
    <property type="molecule type" value="Genomic_DNA"/>
</dbReference>
<reference evidence="1" key="1">
    <citation type="journal article" date="2014" name="Int. J. Syst. Evol. Microbiol.">
        <title>Complete genome sequence of Corynebacterium casei LMG S-19264T (=DSM 44701T), isolated from a smear-ripened cheese.</title>
        <authorList>
            <consortium name="US DOE Joint Genome Institute (JGI-PGF)"/>
            <person name="Walter F."/>
            <person name="Albersmeier A."/>
            <person name="Kalinowski J."/>
            <person name="Ruckert C."/>
        </authorList>
    </citation>
    <scope>NUCLEOTIDE SEQUENCE</scope>
    <source>
        <strain evidence="1">JCM 4059</strain>
    </source>
</reference>
<dbReference type="Proteomes" id="UP000638313">
    <property type="component" value="Unassembled WGS sequence"/>
</dbReference>
<dbReference type="PANTHER" id="PTHR38436:SF1">
    <property type="entry name" value="ESTER CYCLASE"/>
    <property type="match status" value="1"/>
</dbReference>
<organism evidence="1 2">
    <name type="scientific">Streptomyces mashuensis</name>
    <dbReference type="NCBI Taxonomy" id="33904"/>
    <lineage>
        <taxon>Bacteria</taxon>
        <taxon>Bacillati</taxon>
        <taxon>Actinomycetota</taxon>
        <taxon>Actinomycetes</taxon>
        <taxon>Kitasatosporales</taxon>
        <taxon>Streptomycetaceae</taxon>
        <taxon>Streptomyces</taxon>
    </lineage>
</organism>
<protein>
    <recommendedName>
        <fullName evidence="3">Ester cyclase</fullName>
    </recommendedName>
</protein>
<reference evidence="1" key="2">
    <citation type="submission" date="2020-09" db="EMBL/GenBank/DDBJ databases">
        <authorList>
            <person name="Sun Q."/>
            <person name="Ohkuma M."/>
        </authorList>
    </citation>
    <scope>NUCLEOTIDE SEQUENCE</scope>
    <source>
        <strain evidence="1">JCM 4059</strain>
    </source>
</reference>
<comment type="caution">
    <text evidence="1">The sequence shown here is derived from an EMBL/GenBank/DDBJ whole genome shotgun (WGS) entry which is preliminary data.</text>
</comment>
<dbReference type="InterPro" id="IPR009959">
    <property type="entry name" value="Cyclase_SnoaL-like"/>
</dbReference>
<dbReference type="AlphaFoldDB" id="A0A919B5H1"/>
<proteinExistence type="predicted"/>
<dbReference type="RefSeq" id="WP_190131364.1">
    <property type="nucleotide sequence ID" value="NZ_BNBD01000009.1"/>
</dbReference>
<name>A0A919B5H1_9ACTN</name>
<evidence type="ECO:0008006" key="3">
    <source>
        <dbReference type="Google" id="ProtNLM"/>
    </source>
</evidence>
<evidence type="ECO:0000313" key="1">
    <source>
        <dbReference type="EMBL" id="GHF57745.1"/>
    </source>
</evidence>
<dbReference type="InterPro" id="IPR032710">
    <property type="entry name" value="NTF2-like_dom_sf"/>
</dbReference>
<keyword evidence="2" id="KW-1185">Reference proteome</keyword>
<sequence length="236" mass="27300">MTFVQLVECRTRQFEEMDRLMDRWVAATEGRRTATHSLVGRDHSDRDHYVEIIEFPSFEKAMENSNLPETDRIFQEIVALCDEMPTFTDLDVVRDEQLNKATARRFFEDVAVDGDLDLLDELFLPGYRDHDIGKAEQTTTGPAELRRDVEFWRGAFDFDFTLHRQICEGDQVATHWTWTGTHQGDFMGVQPTGREAAMDGVTVFRFEDGRIAEGWWTYDLLGLLRQLGAVDLRSVP</sequence>